<reference evidence="2 3" key="1">
    <citation type="submission" date="2020-08" db="EMBL/GenBank/DDBJ databases">
        <title>Genomic Encyclopedia of Type Strains, Phase IV (KMG-IV): sequencing the most valuable type-strain genomes for metagenomic binning, comparative biology and taxonomic classification.</title>
        <authorList>
            <person name="Goeker M."/>
        </authorList>
    </citation>
    <scope>NUCLEOTIDE SEQUENCE [LARGE SCALE GENOMIC DNA]</scope>
    <source>
        <strain evidence="2 3">DSM 29853</strain>
    </source>
</reference>
<keyword evidence="1" id="KW-0812">Transmembrane</keyword>
<dbReference type="EMBL" id="JACIEZ010000003">
    <property type="protein sequence ID" value="MBB4065045.1"/>
    <property type="molecule type" value="Genomic_DNA"/>
</dbReference>
<proteinExistence type="predicted"/>
<keyword evidence="1" id="KW-0472">Membrane</keyword>
<accession>A0A7W6NK38</accession>
<sequence>MDCTFNPIEFYRVSPDWIKVVWILSIPLFVAAMTAIVLRYRIERERLALSARAMGETGV</sequence>
<evidence type="ECO:0008006" key="4">
    <source>
        <dbReference type="Google" id="ProtNLM"/>
    </source>
</evidence>
<evidence type="ECO:0000313" key="2">
    <source>
        <dbReference type="EMBL" id="MBB4065045.1"/>
    </source>
</evidence>
<comment type="caution">
    <text evidence="2">The sequence shown here is derived from an EMBL/GenBank/DDBJ whole genome shotgun (WGS) entry which is preliminary data.</text>
</comment>
<gene>
    <name evidence="2" type="ORF">GGR23_002232</name>
</gene>
<feature type="transmembrane region" description="Helical" evidence="1">
    <location>
        <begin position="20"/>
        <end position="40"/>
    </location>
</feature>
<keyword evidence="1" id="KW-1133">Transmembrane helix</keyword>
<evidence type="ECO:0000313" key="3">
    <source>
        <dbReference type="Proteomes" id="UP000528286"/>
    </source>
</evidence>
<evidence type="ECO:0000256" key="1">
    <source>
        <dbReference type="SAM" id="Phobius"/>
    </source>
</evidence>
<dbReference type="AlphaFoldDB" id="A0A7W6NK38"/>
<dbReference type="RefSeq" id="WP_183366321.1">
    <property type="nucleotide sequence ID" value="NZ_JACIEZ010000003.1"/>
</dbReference>
<name>A0A7W6NK38_9HYPH</name>
<organism evidence="2 3">
    <name type="scientific">Gellertiella hungarica</name>
    <dbReference type="NCBI Taxonomy" id="1572859"/>
    <lineage>
        <taxon>Bacteria</taxon>
        <taxon>Pseudomonadati</taxon>
        <taxon>Pseudomonadota</taxon>
        <taxon>Alphaproteobacteria</taxon>
        <taxon>Hyphomicrobiales</taxon>
        <taxon>Rhizobiaceae</taxon>
        <taxon>Gellertiella</taxon>
    </lineage>
</organism>
<keyword evidence="3" id="KW-1185">Reference proteome</keyword>
<dbReference type="Proteomes" id="UP000528286">
    <property type="component" value="Unassembled WGS sequence"/>
</dbReference>
<protein>
    <recommendedName>
        <fullName evidence="4">Heme exporter protein D</fullName>
    </recommendedName>
</protein>